<proteinExistence type="predicted"/>
<organism evidence="2 3">
    <name type="scientific">Desulfuromusa kysingii</name>
    <dbReference type="NCBI Taxonomy" id="37625"/>
    <lineage>
        <taxon>Bacteria</taxon>
        <taxon>Pseudomonadati</taxon>
        <taxon>Thermodesulfobacteriota</taxon>
        <taxon>Desulfuromonadia</taxon>
        <taxon>Desulfuromonadales</taxon>
        <taxon>Geopsychrobacteraceae</taxon>
        <taxon>Desulfuromusa</taxon>
    </lineage>
</organism>
<evidence type="ECO:0000313" key="3">
    <source>
        <dbReference type="Proteomes" id="UP000199409"/>
    </source>
</evidence>
<dbReference type="EMBL" id="FNQN01000001">
    <property type="protein sequence ID" value="SDZ81214.1"/>
    <property type="molecule type" value="Genomic_DNA"/>
</dbReference>
<dbReference type="RefSeq" id="WP_139167441.1">
    <property type="nucleotide sequence ID" value="NZ_FNQN01000001.1"/>
</dbReference>
<dbReference type="OrthoDB" id="5397919at2"/>
<dbReference type="Proteomes" id="UP000199409">
    <property type="component" value="Unassembled WGS sequence"/>
</dbReference>
<evidence type="ECO:0000256" key="1">
    <source>
        <dbReference type="SAM" id="MobiDB-lite"/>
    </source>
</evidence>
<feature type="region of interest" description="Disordered" evidence="1">
    <location>
        <begin position="46"/>
        <end position="69"/>
    </location>
</feature>
<protein>
    <submittedName>
        <fullName evidence="2">Uncharacterized protein</fullName>
    </submittedName>
</protein>
<gene>
    <name evidence="2" type="ORF">SAMN05660420_00433</name>
</gene>
<keyword evidence="3" id="KW-1185">Reference proteome</keyword>
<sequence length="69" mass="7254">MNCPYCNHHDHLEVDLHADGFSSNLLECTECGAMLVDTGSKLATVHGPDKQSGVAGKQSKADIAPAETS</sequence>
<reference evidence="2 3" key="1">
    <citation type="submission" date="2016-10" db="EMBL/GenBank/DDBJ databases">
        <authorList>
            <person name="de Groot N.N."/>
        </authorList>
    </citation>
    <scope>NUCLEOTIDE SEQUENCE [LARGE SCALE GENOMIC DNA]</scope>
    <source>
        <strain evidence="2 3">DSM 7343</strain>
    </source>
</reference>
<accession>A0A1H3W450</accession>
<dbReference type="AlphaFoldDB" id="A0A1H3W450"/>
<name>A0A1H3W450_9BACT</name>
<evidence type="ECO:0000313" key="2">
    <source>
        <dbReference type="EMBL" id="SDZ81214.1"/>
    </source>
</evidence>